<dbReference type="GO" id="GO:0003735">
    <property type="term" value="F:structural constituent of ribosome"/>
    <property type="evidence" value="ECO:0007669"/>
    <property type="project" value="TreeGrafter"/>
</dbReference>
<dbReference type="GeneID" id="85308769"/>
<dbReference type="InterPro" id="IPR036164">
    <property type="entry name" value="bL21-like_sf"/>
</dbReference>
<accession>A0AAJ0BV53</accession>
<evidence type="ECO:0000256" key="1">
    <source>
        <dbReference type="ARBA" id="ARBA00008563"/>
    </source>
</evidence>
<comment type="similarity">
    <text evidence="1">Belongs to the bacterial ribosomal protein bL21 family.</text>
</comment>
<evidence type="ECO:0000313" key="5">
    <source>
        <dbReference type="Proteomes" id="UP001244011"/>
    </source>
</evidence>
<evidence type="ECO:0000313" key="4">
    <source>
        <dbReference type="EMBL" id="KAK1764567.1"/>
    </source>
</evidence>
<dbReference type="PANTHER" id="PTHR21349">
    <property type="entry name" value="50S RIBOSOMAL PROTEIN L21"/>
    <property type="match status" value="1"/>
</dbReference>
<dbReference type="InterPro" id="IPR028909">
    <property type="entry name" value="bL21-like"/>
</dbReference>
<feature type="compositionally biased region" description="Gly residues" evidence="3">
    <location>
        <begin position="158"/>
        <end position="171"/>
    </location>
</feature>
<sequence>MSRALLRSVLELRTPITRLPPTFLLPIRARCFNQTAQIIEPTQQPASSFIRGEPQAVESQTPQKQQQPADTPINTTPSVPQSASPLTEPDASVRALLPLLAAQPGHYATVHIHGRPYLVTEGDQVRLPFRMPGVVPGDVLRLNRATVLGSRDYTLRGNTGGGPGRAGGGGAPAPSSAFVDERLFECRAVVLGTEAEPMRVKIKKKQRTRRKKHVYSKHKYTMLRVSELRINDLEEMER</sequence>
<feature type="region of interest" description="Disordered" evidence="3">
    <location>
        <begin position="153"/>
        <end position="174"/>
    </location>
</feature>
<name>A0AAJ0BV53_9PEZI</name>
<evidence type="ECO:0000256" key="3">
    <source>
        <dbReference type="SAM" id="MobiDB-lite"/>
    </source>
</evidence>
<comment type="caution">
    <text evidence="4">The sequence shown here is derived from an EMBL/GenBank/DDBJ whole genome shotgun (WGS) entry which is preliminary data.</text>
</comment>
<dbReference type="GO" id="GO:0005762">
    <property type="term" value="C:mitochondrial large ribosomal subunit"/>
    <property type="evidence" value="ECO:0007669"/>
    <property type="project" value="TreeGrafter"/>
</dbReference>
<keyword evidence="5" id="KW-1185">Reference proteome</keyword>
<dbReference type="Proteomes" id="UP001244011">
    <property type="component" value="Unassembled WGS sequence"/>
</dbReference>
<dbReference type="RefSeq" id="XP_060280780.1">
    <property type="nucleotide sequence ID" value="XM_060425582.1"/>
</dbReference>
<dbReference type="AlphaFoldDB" id="A0AAJ0BV53"/>
<protein>
    <recommendedName>
        <fullName evidence="2">Large ribosomal subunit protein bL21m</fullName>
    </recommendedName>
</protein>
<feature type="region of interest" description="Disordered" evidence="3">
    <location>
        <begin position="42"/>
        <end position="88"/>
    </location>
</feature>
<dbReference type="SUPFAM" id="SSF141091">
    <property type="entry name" value="L21p-like"/>
    <property type="match status" value="1"/>
</dbReference>
<proteinExistence type="inferred from homology"/>
<organism evidence="4 5">
    <name type="scientific">Phialemonium atrogriseum</name>
    <dbReference type="NCBI Taxonomy" id="1093897"/>
    <lineage>
        <taxon>Eukaryota</taxon>
        <taxon>Fungi</taxon>
        <taxon>Dikarya</taxon>
        <taxon>Ascomycota</taxon>
        <taxon>Pezizomycotina</taxon>
        <taxon>Sordariomycetes</taxon>
        <taxon>Sordariomycetidae</taxon>
        <taxon>Cephalothecales</taxon>
        <taxon>Cephalothecaceae</taxon>
        <taxon>Phialemonium</taxon>
    </lineage>
</organism>
<feature type="compositionally biased region" description="Polar residues" evidence="3">
    <location>
        <begin position="57"/>
        <end position="85"/>
    </location>
</feature>
<evidence type="ECO:0000256" key="2">
    <source>
        <dbReference type="ARBA" id="ARBA00044129"/>
    </source>
</evidence>
<gene>
    <name evidence="4" type="ORF">QBC33DRAFT_497030</name>
</gene>
<reference evidence="4" key="1">
    <citation type="submission" date="2023-06" db="EMBL/GenBank/DDBJ databases">
        <title>Genome-scale phylogeny and comparative genomics of the fungal order Sordariales.</title>
        <authorList>
            <consortium name="Lawrence Berkeley National Laboratory"/>
            <person name="Hensen N."/>
            <person name="Bonometti L."/>
            <person name="Westerberg I."/>
            <person name="Brannstrom I.O."/>
            <person name="Guillou S."/>
            <person name="Cros-Aarteil S."/>
            <person name="Calhoun S."/>
            <person name="Haridas S."/>
            <person name="Kuo A."/>
            <person name="Mondo S."/>
            <person name="Pangilinan J."/>
            <person name="Riley R."/>
            <person name="Labutti K."/>
            <person name="Andreopoulos B."/>
            <person name="Lipzen A."/>
            <person name="Chen C."/>
            <person name="Yanf M."/>
            <person name="Daum C."/>
            <person name="Ng V."/>
            <person name="Clum A."/>
            <person name="Steindorff A."/>
            <person name="Ohm R."/>
            <person name="Martin F."/>
            <person name="Silar P."/>
            <person name="Natvig D."/>
            <person name="Lalanne C."/>
            <person name="Gautier V."/>
            <person name="Ament-Velasquez S.L."/>
            <person name="Kruys A."/>
            <person name="Hutchinson M.I."/>
            <person name="Powell A.J."/>
            <person name="Barry K."/>
            <person name="Miller A.N."/>
            <person name="Grigoriev I.V."/>
            <person name="Debuchy R."/>
            <person name="Gladieux P."/>
            <person name="Thoren M.H."/>
            <person name="Johannesson H."/>
        </authorList>
    </citation>
    <scope>NUCLEOTIDE SEQUENCE</scope>
    <source>
        <strain evidence="4">8032-3</strain>
    </source>
</reference>
<dbReference type="PANTHER" id="PTHR21349:SF0">
    <property type="entry name" value="LARGE RIBOSOMAL SUBUNIT PROTEIN BL21M"/>
    <property type="match status" value="1"/>
</dbReference>
<dbReference type="EMBL" id="MU839019">
    <property type="protein sequence ID" value="KAK1764567.1"/>
    <property type="molecule type" value="Genomic_DNA"/>
</dbReference>